<dbReference type="RefSeq" id="WP_377341196.1">
    <property type="nucleotide sequence ID" value="NZ_JALBWS010000013.1"/>
</dbReference>
<organism evidence="1 2">
    <name type="scientific">Rhodanobacter ginsenosidimutans</name>
    <dbReference type="NCBI Taxonomy" id="490571"/>
    <lineage>
        <taxon>Bacteria</taxon>
        <taxon>Pseudomonadati</taxon>
        <taxon>Pseudomonadota</taxon>
        <taxon>Gammaproteobacteria</taxon>
        <taxon>Lysobacterales</taxon>
        <taxon>Rhodanobacteraceae</taxon>
        <taxon>Rhodanobacter</taxon>
    </lineage>
</organism>
<protein>
    <submittedName>
        <fullName evidence="1">Four-helix bundle copper-binding protein</fullName>
    </submittedName>
</protein>
<evidence type="ECO:0000313" key="1">
    <source>
        <dbReference type="EMBL" id="MFC5440393.1"/>
    </source>
</evidence>
<accession>A0ABW0JW66</accession>
<sequence length="23" mass="2545">MDHCKRCAEACRRCAEACRSMGG</sequence>
<dbReference type="EMBL" id="JBHSMM010000002">
    <property type="protein sequence ID" value="MFC5440393.1"/>
    <property type="molecule type" value="Genomic_DNA"/>
</dbReference>
<keyword evidence="2" id="KW-1185">Reference proteome</keyword>
<dbReference type="Gene3D" id="1.20.1270.360">
    <property type="match status" value="1"/>
</dbReference>
<dbReference type="InterPro" id="IPR005560">
    <property type="entry name" value="Csp_YhjQ"/>
</dbReference>
<proteinExistence type="predicted"/>
<comment type="caution">
    <text evidence="1">The sequence shown here is derived from an EMBL/GenBank/DDBJ whole genome shotgun (WGS) entry which is preliminary data.</text>
</comment>
<gene>
    <name evidence="1" type="ORF">ACFPK0_10250</name>
</gene>
<dbReference type="Proteomes" id="UP001596018">
    <property type="component" value="Unassembled WGS sequence"/>
</dbReference>
<reference evidence="2" key="1">
    <citation type="journal article" date="2019" name="Int. J. Syst. Evol. Microbiol.">
        <title>The Global Catalogue of Microorganisms (GCM) 10K type strain sequencing project: providing services to taxonomists for standard genome sequencing and annotation.</title>
        <authorList>
            <consortium name="The Broad Institute Genomics Platform"/>
            <consortium name="The Broad Institute Genome Sequencing Center for Infectious Disease"/>
            <person name="Wu L."/>
            <person name="Ma J."/>
        </authorList>
    </citation>
    <scope>NUCLEOTIDE SEQUENCE [LARGE SCALE GENOMIC DNA]</scope>
    <source>
        <strain evidence="2">KACC 12822</strain>
    </source>
</reference>
<dbReference type="Pfam" id="PF03860">
    <property type="entry name" value="Csp"/>
    <property type="match status" value="1"/>
</dbReference>
<name>A0ABW0JW66_9GAMM</name>
<evidence type="ECO:0000313" key="2">
    <source>
        <dbReference type="Proteomes" id="UP001596018"/>
    </source>
</evidence>